<accession>A0A5J4VX79</accession>
<protein>
    <submittedName>
        <fullName evidence="1">Uncharacterized protein</fullName>
    </submittedName>
</protein>
<comment type="caution">
    <text evidence="1">The sequence shown here is derived from an EMBL/GenBank/DDBJ whole genome shotgun (WGS) entry which is preliminary data.</text>
</comment>
<dbReference type="EMBL" id="SNRW01004661">
    <property type="protein sequence ID" value="KAA6386766.1"/>
    <property type="molecule type" value="Genomic_DNA"/>
</dbReference>
<name>A0A5J4VX79_9EUKA</name>
<sequence length="168" mass="19624">MRARSRWLQDRPDRKWRDVHVQPTTEPTEQSSLEQTSAYINVSKSLSVAEGTTLGALDLDNRMESPTMQITDTYLIILSVGQIQSDQKIRKLMDKVHQFILQTTQRDFVTSFDLHQALLHIRVSKELLPYLRFRFEKIDCTYQEMPFEVATEPQIFAQTLKPAIIEVR</sequence>
<reference evidence="1 2" key="1">
    <citation type="submission" date="2019-03" db="EMBL/GenBank/DDBJ databases">
        <title>Single cell metagenomics reveals metabolic interactions within the superorganism composed of flagellate Streblomastix strix and complex community of Bacteroidetes bacteria on its surface.</title>
        <authorList>
            <person name="Treitli S.C."/>
            <person name="Kolisko M."/>
            <person name="Husnik F."/>
            <person name="Keeling P."/>
            <person name="Hampl V."/>
        </authorList>
    </citation>
    <scope>NUCLEOTIDE SEQUENCE [LARGE SCALE GENOMIC DNA]</scope>
    <source>
        <strain evidence="1">ST1C</strain>
    </source>
</reference>
<evidence type="ECO:0000313" key="2">
    <source>
        <dbReference type="Proteomes" id="UP000324800"/>
    </source>
</evidence>
<proteinExistence type="predicted"/>
<evidence type="ECO:0000313" key="1">
    <source>
        <dbReference type="EMBL" id="KAA6386766.1"/>
    </source>
</evidence>
<organism evidence="1 2">
    <name type="scientific">Streblomastix strix</name>
    <dbReference type="NCBI Taxonomy" id="222440"/>
    <lineage>
        <taxon>Eukaryota</taxon>
        <taxon>Metamonada</taxon>
        <taxon>Preaxostyla</taxon>
        <taxon>Oxymonadida</taxon>
        <taxon>Streblomastigidae</taxon>
        <taxon>Streblomastix</taxon>
    </lineage>
</organism>
<dbReference type="AlphaFoldDB" id="A0A5J4VX79"/>
<dbReference type="Proteomes" id="UP000324800">
    <property type="component" value="Unassembled WGS sequence"/>
</dbReference>
<gene>
    <name evidence="1" type="ORF">EZS28_017708</name>
</gene>